<dbReference type="EMBL" id="QAAD01000004">
    <property type="protein sequence ID" value="PTN09579.1"/>
    <property type="molecule type" value="Genomic_DNA"/>
</dbReference>
<gene>
    <name evidence="2" type="ORF">C8N47_104124</name>
</gene>
<name>A0A2T5C448_9BACT</name>
<dbReference type="InterPro" id="IPR049174">
    <property type="entry name" value="Beta-AFase-like"/>
</dbReference>
<accession>A0A2T5C448</accession>
<dbReference type="OrthoDB" id="9757939at2"/>
<dbReference type="InterPro" id="IPR049046">
    <property type="entry name" value="Beta-AFase-like_GH127_middle"/>
</dbReference>
<sequence>MKFIPVVAVSLFISLLWSCQLKMAPEREGVSDSVEQSAINLGGILAEQTDRLSSDKSLCPEATGNAVGSLRPLTDRLQQLKQAGVSTPPDDFMATWREKQHAVLANFEVLDENTLASWRRLNAELLRYFGAVCFADELERIFYNSRYADVVNDSSLKSTCYTRRYDRIYVNLYTSSTFDFVHTTGGNVRLIQETAYPNEGKISIKFELDDKRYVDLFIRIPEWAQTASVTGKGVKYPVYPGEYTEIASKWKTGDQVEVLLGMKPQIIGRANDRWGFSFGPLLLTYQADSLPRHTGTNNPLAQLQMVSPPGKMPTFTYAGIPEHTLVLQPFYAESNGEKRTVWIK</sequence>
<comment type="caution">
    <text evidence="2">The sequence shown here is derived from an EMBL/GenBank/DDBJ whole genome shotgun (WGS) entry which is preliminary data.</text>
</comment>
<dbReference type="PANTHER" id="PTHR43465:SF2">
    <property type="entry name" value="DUF1680 DOMAIN PROTEIN (AFU_ORTHOLOGUE AFUA_1G08910)"/>
    <property type="match status" value="1"/>
</dbReference>
<dbReference type="RefSeq" id="WP_107821478.1">
    <property type="nucleotide sequence ID" value="NZ_OY782574.1"/>
</dbReference>
<evidence type="ECO:0000259" key="1">
    <source>
        <dbReference type="Pfam" id="PF20736"/>
    </source>
</evidence>
<protein>
    <submittedName>
        <fullName evidence="2">Beta-L-arabinofuranosidase (Glycosyl hydrolase family 127)</fullName>
    </submittedName>
</protein>
<organism evidence="2 3">
    <name type="scientific">Mangrovibacterium marinum</name>
    <dbReference type="NCBI Taxonomy" id="1639118"/>
    <lineage>
        <taxon>Bacteria</taxon>
        <taxon>Pseudomonadati</taxon>
        <taxon>Bacteroidota</taxon>
        <taxon>Bacteroidia</taxon>
        <taxon>Marinilabiliales</taxon>
        <taxon>Prolixibacteraceae</taxon>
        <taxon>Mangrovibacterium</taxon>
    </lineage>
</organism>
<dbReference type="Pfam" id="PF20736">
    <property type="entry name" value="Glyco_hydro127M"/>
    <property type="match status" value="1"/>
</dbReference>
<keyword evidence="2" id="KW-0378">Hydrolase</keyword>
<dbReference type="Proteomes" id="UP000243525">
    <property type="component" value="Unassembled WGS sequence"/>
</dbReference>
<feature type="domain" description="Non-reducing end beta-L-arabinofuranosidase-like GH127 middle" evidence="1">
    <location>
        <begin position="168"/>
        <end position="262"/>
    </location>
</feature>
<dbReference type="AlphaFoldDB" id="A0A2T5C448"/>
<keyword evidence="3" id="KW-1185">Reference proteome</keyword>
<dbReference type="PANTHER" id="PTHR43465">
    <property type="entry name" value="DUF1680 DOMAIN PROTEIN (AFU_ORTHOLOGUE AFUA_1G08910)"/>
    <property type="match status" value="1"/>
</dbReference>
<proteinExistence type="predicted"/>
<evidence type="ECO:0000313" key="3">
    <source>
        <dbReference type="Proteomes" id="UP000243525"/>
    </source>
</evidence>
<dbReference type="GO" id="GO:0016787">
    <property type="term" value="F:hydrolase activity"/>
    <property type="evidence" value="ECO:0007669"/>
    <property type="project" value="UniProtKB-KW"/>
</dbReference>
<evidence type="ECO:0000313" key="2">
    <source>
        <dbReference type="EMBL" id="PTN09579.1"/>
    </source>
</evidence>
<reference evidence="2 3" key="1">
    <citation type="submission" date="2018-04" db="EMBL/GenBank/DDBJ databases">
        <title>Genomic Encyclopedia of Archaeal and Bacterial Type Strains, Phase II (KMG-II): from individual species to whole genera.</title>
        <authorList>
            <person name="Goeker M."/>
        </authorList>
    </citation>
    <scope>NUCLEOTIDE SEQUENCE [LARGE SCALE GENOMIC DNA]</scope>
    <source>
        <strain evidence="2 3">DSM 28823</strain>
    </source>
</reference>